<reference evidence="3 4" key="1">
    <citation type="journal article" date="2024" name="BMC Genomics">
        <title>Genome assembly of redclaw crayfish (Cherax quadricarinatus) provides insights into its immune adaptation and hypoxia tolerance.</title>
        <authorList>
            <person name="Liu Z."/>
            <person name="Zheng J."/>
            <person name="Li H."/>
            <person name="Fang K."/>
            <person name="Wang S."/>
            <person name="He J."/>
            <person name="Zhou D."/>
            <person name="Weng S."/>
            <person name="Chi M."/>
            <person name="Gu Z."/>
            <person name="He J."/>
            <person name="Li F."/>
            <person name="Wang M."/>
        </authorList>
    </citation>
    <scope>NUCLEOTIDE SEQUENCE [LARGE SCALE GENOMIC DNA]</scope>
    <source>
        <strain evidence="3">ZL_2023a</strain>
    </source>
</reference>
<dbReference type="EMBL" id="JARKIK010000077">
    <property type="protein sequence ID" value="KAK8726975.1"/>
    <property type="molecule type" value="Genomic_DNA"/>
</dbReference>
<dbReference type="Gene3D" id="3.10.100.10">
    <property type="entry name" value="Mannose-Binding Protein A, subunit A"/>
    <property type="match status" value="1"/>
</dbReference>
<evidence type="ECO:0000313" key="3">
    <source>
        <dbReference type="EMBL" id="KAK8726975.1"/>
    </source>
</evidence>
<gene>
    <name evidence="3" type="ORF">OTU49_009856</name>
</gene>
<evidence type="ECO:0000313" key="4">
    <source>
        <dbReference type="Proteomes" id="UP001445076"/>
    </source>
</evidence>
<feature type="domain" description="C-type lectin" evidence="2">
    <location>
        <begin position="125"/>
        <end position="262"/>
    </location>
</feature>
<protein>
    <recommendedName>
        <fullName evidence="2">C-type lectin domain-containing protein</fullName>
    </recommendedName>
</protein>
<keyword evidence="4" id="KW-1185">Reference proteome</keyword>
<dbReference type="Pfam" id="PF00059">
    <property type="entry name" value="Lectin_C"/>
    <property type="match status" value="1"/>
</dbReference>
<feature type="chain" id="PRO_5043990613" description="C-type lectin domain-containing protein" evidence="1">
    <location>
        <begin position="16"/>
        <end position="271"/>
    </location>
</feature>
<sequence length="271" mass="27934">MNVVFLLSVVAAVSAQRPYGTYGSFGGKGGQIKFPGGGGSGFQGGIGGGSGFQGGIGGGSGFQGGIGGGLGGIGGGLGGIGGGLGGIGGGLGGIGGSGGGAQVQERPLSTAFCKGFISPQVHFTAGGSNYHFSWCVDGGQKYTWQQANGYCKSLGHGWTGVSMESLAEDQYISTIIDKHQLPYIWTSGNRLGGGLFDWKWATGFPLKYTNWALTGFVPGRPQPDNEEDNNEQCLSVLNRFYDNDGITWHDVGCHHLKPIICEYRNTQTYGG</sequence>
<comment type="caution">
    <text evidence="3">The sequence shown here is derived from an EMBL/GenBank/DDBJ whole genome shotgun (WGS) entry which is preliminary data.</text>
</comment>
<dbReference type="PROSITE" id="PS50041">
    <property type="entry name" value="C_TYPE_LECTIN_2"/>
    <property type="match status" value="1"/>
</dbReference>
<evidence type="ECO:0000259" key="2">
    <source>
        <dbReference type="PROSITE" id="PS50041"/>
    </source>
</evidence>
<keyword evidence="1" id="KW-0732">Signal</keyword>
<dbReference type="InterPro" id="IPR016186">
    <property type="entry name" value="C-type_lectin-like/link_sf"/>
</dbReference>
<dbReference type="SUPFAM" id="SSF56436">
    <property type="entry name" value="C-type lectin-like"/>
    <property type="match status" value="1"/>
</dbReference>
<dbReference type="Proteomes" id="UP001445076">
    <property type="component" value="Unassembled WGS sequence"/>
</dbReference>
<name>A0AAW0W972_CHEQU</name>
<organism evidence="3 4">
    <name type="scientific">Cherax quadricarinatus</name>
    <name type="common">Australian red claw crayfish</name>
    <dbReference type="NCBI Taxonomy" id="27406"/>
    <lineage>
        <taxon>Eukaryota</taxon>
        <taxon>Metazoa</taxon>
        <taxon>Ecdysozoa</taxon>
        <taxon>Arthropoda</taxon>
        <taxon>Crustacea</taxon>
        <taxon>Multicrustacea</taxon>
        <taxon>Malacostraca</taxon>
        <taxon>Eumalacostraca</taxon>
        <taxon>Eucarida</taxon>
        <taxon>Decapoda</taxon>
        <taxon>Pleocyemata</taxon>
        <taxon>Astacidea</taxon>
        <taxon>Parastacoidea</taxon>
        <taxon>Parastacidae</taxon>
        <taxon>Cherax</taxon>
    </lineage>
</organism>
<accession>A0AAW0W972</accession>
<evidence type="ECO:0000256" key="1">
    <source>
        <dbReference type="SAM" id="SignalP"/>
    </source>
</evidence>
<proteinExistence type="predicted"/>
<dbReference type="SMART" id="SM00034">
    <property type="entry name" value="CLECT"/>
    <property type="match status" value="1"/>
</dbReference>
<dbReference type="InterPro" id="IPR001304">
    <property type="entry name" value="C-type_lectin-like"/>
</dbReference>
<dbReference type="CDD" id="cd00037">
    <property type="entry name" value="CLECT"/>
    <property type="match status" value="1"/>
</dbReference>
<dbReference type="InterPro" id="IPR016187">
    <property type="entry name" value="CTDL_fold"/>
</dbReference>
<dbReference type="PANTHER" id="PTHR21407">
    <property type="entry name" value="RE43931P-RELATED"/>
    <property type="match status" value="1"/>
</dbReference>
<feature type="signal peptide" evidence="1">
    <location>
        <begin position="1"/>
        <end position="15"/>
    </location>
</feature>
<dbReference type="AlphaFoldDB" id="A0AAW0W972"/>